<evidence type="ECO:0000256" key="1">
    <source>
        <dbReference type="SAM" id="MobiDB-lite"/>
    </source>
</evidence>
<name>A0A1R3V7J3_9HYPH</name>
<feature type="compositionally biased region" description="Basic and acidic residues" evidence="1">
    <location>
        <begin position="9"/>
        <end position="20"/>
    </location>
</feature>
<evidence type="ECO:0000313" key="2">
    <source>
        <dbReference type="EMBL" id="SIT55875.1"/>
    </source>
</evidence>
<gene>
    <name evidence="2" type="ORF">BQ8794_240082</name>
</gene>
<dbReference type="AlphaFoldDB" id="A0A1R3V7J3"/>
<dbReference type="EMBL" id="FTPD01000017">
    <property type="protein sequence ID" value="SIT55875.1"/>
    <property type="molecule type" value="Genomic_DNA"/>
</dbReference>
<organism evidence="2 3">
    <name type="scientific">Mesorhizobium prunaredense</name>
    <dbReference type="NCBI Taxonomy" id="1631249"/>
    <lineage>
        <taxon>Bacteria</taxon>
        <taxon>Pseudomonadati</taxon>
        <taxon>Pseudomonadota</taxon>
        <taxon>Alphaproteobacteria</taxon>
        <taxon>Hyphomicrobiales</taxon>
        <taxon>Phyllobacteriaceae</taxon>
        <taxon>Mesorhizobium</taxon>
    </lineage>
</organism>
<accession>A0A1R3V7J3</accession>
<reference evidence="3" key="1">
    <citation type="submission" date="2017-01" db="EMBL/GenBank/DDBJ databases">
        <authorList>
            <person name="Brunel B."/>
        </authorList>
    </citation>
    <scope>NUCLEOTIDE SEQUENCE [LARGE SCALE GENOMIC DNA]</scope>
</reference>
<feature type="region of interest" description="Disordered" evidence="1">
    <location>
        <begin position="1"/>
        <end position="20"/>
    </location>
</feature>
<protein>
    <submittedName>
        <fullName evidence="2">Uncharacterized protein</fullName>
    </submittedName>
</protein>
<evidence type="ECO:0000313" key="3">
    <source>
        <dbReference type="Proteomes" id="UP000188388"/>
    </source>
</evidence>
<dbReference type="Proteomes" id="UP000188388">
    <property type="component" value="Unassembled WGS sequence"/>
</dbReference>
<sequence>MEGIAKAKAKAEAKGEPWKTGRPVVLDHDLIRPSGCPLGRLPRWPDVHLRRSRRFSLRRREGHYPHH</sequence>
<keyword evidence="3" id="KW-1185">Reference proteome</keyword>
<proteinExistence type="predicted"/>
<dbReference type="STRING" id="1631249.BQ8794_240082"/>